<evidence type="ECO:0000313" key="2">
    <source>
        <dbReference type="Proteomes" id="UP001054945"/>
    </source>
</evidence>
<accession>A0AAV4VJ84</accession>
<name>A0AAV4VJ84_CAEEX</name>
<sequence>MQENKCDATSVHHLQGISPSASVALSHEKVHLDPEEWNRRYKTSLQKYSNIRLSVRNEFALAALSMHSMIARAFDILEQHFKHTYFNP</sequence>
<organism evidence="1 2">
    <name type="scientific">Caerostris extrusa</name>
    <name type="common">Bark spider</name>
    <name type="synonym">Caerostris bankana</name>
    <dbReference type="NCBI Taxonomy" id="172846"/>
    <lineage>
        <taxon>Eukaryota</taxon>
        <taxon>Metazoa</taxon>
        <taxon>Ecdysozoa</taxon>
        <taxon>Arthropoda</taxon>
        <taxon>Chelicerata</taxon>
        <taxon>Arachnida</taxon>
        <taxon>Araneae</taxon>
        <taxon>Araneomorphae</taxon>
        <taxon>Entelegynae</taxon>
        <taxon>Araneoidea</taxon>
        <taxon>Araneidae</taxon>
        <taxon>Caerostris</taxon>
    </lineage>
</organism>
<proteinExistence type="predicted"/>
<comment type="caution">
    <text evidence="1">The sequence shown here is derived from an EMBL/GenBank/DDBJ whole genome shotgun (WGS) entry which is preliminary data.</text>
</comment>
<protein>
    <submittedName>
        <fullName evidence="1">Uncharacterized protein</fullName>
    </submittedName>
</protein>
<dbReference type="Proteomes" id="UP001054945">
    <property type="component" value="Unassembled WGS sequence"/>
</dbReference>
<gene>
    <name evidence="1" type="ORF">CEXT_753881</name>
</gene>
<dbReference type="AlphaFoldDB" id="A0AAV4VJ84"/>
<dbReference type="EMBL" id="BPLR01014655">
    <property type="protein sequence ID" value="GIY70367.1"/>
    <property type="molecule type" value="Genomic_DNA"/>
</dbReference>
<keyword evidence="2" id="KW-1185">Reference proteome</keyword>
<reference evidence="1 2" key="1">
    <citation type="submission" date="2021-06" db="EMBL/GenBank/DDBJ databases">
        <title>Caerostris extrusa draft genome.</title>
        <authorList>
            <person name="Kono N."/>
            <person name="Arakawa K."/>
        </authorList>
    </citation>
    <scope>NUCLEOTIDE SEQUENCE [LARGE SCALE GENOMIC DNA]</scope>
</reference>
<evidence type="ECO:0000313" key="1">
    <source>
        <dbReference type="EMBL" id="GIY70367.1"/>
    </source>
</evidence>